<feature type="compositionally biased region" description="Pro residues" evidence="5">
    <location>
        <begin position="535"/>
        <end position="575"/>
    </location>
</feature>
<dbReference type="Gene3D" id="1.10.510.10">
    <property type="entry name" value="Transferase(Phosphotransferase) domain 1"/>
    <property type="match status" value="1"/>
</dbReference>
<keyword evidence="1" id="KW-0808">Transferase</keyword>
<feature type="transmembrane region" description="Helical" evidence="6">
    <location>
        <begin position="858"/>
        <end position="879"/>
    </location>
</feature>
<feature type="region of interest" description="Disordered" evidence="5">
    <location>
        <begin position="372"/>
        <end position="395"/>
    </location>
</feature>
<dbReference type="GO" id="GO:0005524">
    <property type="term" value="F:ATP binding"/>
    <property type="evidence" value="ECO:0007669"/>
    <property type="project" value="UniProtKB-KW"/>
</dbReference>
<feature type="compositionally biased region" description="Pro residues" evidence="5">
    <location>
        <begin position="712"/>
        <end position="730"/>
    </location>
</feature>
<evidence type="ECO:0000256" key="6">
    <source>
        <dbReference type="SAM" id="Phobius"/>
    </source>
</evidence>
<feature type="region of interest" description="Disordered" evidence="5">
    <location>
        <begin position="496"/>
        <end position="517"/>
    </location>
</feature>
<dbReference type="EMBL" id="ASRX01000009">
    <property type="protein sequence ID" value="EYF07566.1"/>
    <property type="molecule type" value="Genomic_DNA"/>
</dbReference>
<dbReference type="OrthoDB" id="5485431at2"/>
<keyword evidence="4" id="KW-0067">ATP-binding</keyword>
<reference evidence="8 9" key="1">
    <citation type="submission" date="2013-05" db="EMBL/GenBank/DDBJ databases">
        <title>Genome assembly of Chondromyces apiculatus DSM 436.</title>
        <authorList>
            <person name="Sharma G."/>
            <person name="Khatri I."/>
            <person name="Kaur C."/>
            <person name="Mayilraj S."/>
            <person name="Subramanian S."/>
        </authorList>
    </citation>
    <scope>NUCLEOTIDE SEQUENCE [LARGE SCALE GENOMIC DNA]</scope>
    <source>
        <strain evidence="8 9">DSM 436</strain>
    </source>
</reference>
<dbReference type="Proteomes" id="UP000019678">
    <property type="component" value="Unassembled WGS sequence"/>
</dbReference>
<dbReference type="STRING" id="1192034.CAP_8689"/>
<name>A0A017TG75_9BACT</name>
<dbReference type="PROSITE" id="PS00109">
    <property type="entry name" value="PROTEIN_KINASE_TYR"/>
    <property type="match status" value="1"/>
</dbReference>
<dbReference type="PANTHER" id="PTHR43289">
    <property type="entry name" value="MITOGEN-ACTIVATED PROTEIN KINASE KINASE KINASE 20-RELATED"/>
    <property type="match status" value="1"/>
</dbReference>
<dbReference type="InterPro" id="IPR011009">
    <property type="entry name" value="Kinase-like_dom_sf"/>
</dbReference>
<feature type="domain" description="Protein kinase" evidence="7">
    <location>
        <begin position="14"/>
        <end position="289"/>
    </location>
</feature>
<dbReference type="Pfam" id="PF00069">
    <property type="entry name" value="Pkinase"/>
    <property type="match status" value="1"/>
</dbReference>
<keyword evidence="6" id="KW-0812">Transmembrane</keyword>
<dbReference type="InterPro" id="IPR000719">
    <property type="entry name" value="Prot_kinase_dom"/>
</dbReference>
<dbReference type="eggNOG" id="COG0515">
    <property type="taxonomic scope" value="Bacteria"/>
</dbReference>
<dbReference type="RefSeq" id="WP_052374357.1">
    <property type="nucleotide sequence ID" value="NZ_ASRX01000009.1"/>
</dbReference>
<comment type="caution">
    <text evidence="8">The sequence shown here is derived from an EMBL/GenBank/DDBJ whole genome shotgun (WGS) entry which is preliminary data.</text>
</comment>
<keyword evidence="6" id="KW-0472">Membrane</keyword>
<evidence type="ECO:0000256" key="2">
    <source>
        <dbReference type="ARBA" id="ARBA00022741"/>
    </source>
</evidence>
<dbReference type="Gene3D" id="3.30.200.20">
    <property type="entry name" value="Phosphorylase Kinase, domain 1"/>
    <property type="match status" value="1"/>
</dbReference>
<evidence type="ECO:0000259" key="7">
    <source>
        <dbReference type="PROSITE" id="PS50011"/>
    </source>
</evidence>
<dbReference type="SUPFAM" id="SSF56112">
    <property type="entry name" value="Protein kinase-like (PK-like)"/>
    <property type="match status" value="1"/>
</dbReference>
<feature type="compositionally biased region" description="Pro residues" evidence="5">
    <location>
        <begin position="771"/>
        <end position="783"/>
    </location>
</feature>
<evidence type="ECO:0000256" key="5">
    <source>
        <dbReference type="SAM" id="MobiDB-lite"/>
    </source>
</evidence>
<dbReference type="AlphaFoldDB" id="A0A017TG75"/>
<dbReference type="CDD" id="cd14014">
    <property type="entry name" value="STKc_PknB_like"/>
    <property type="match status" value="1"/>
</dbReference>
<keyword evidence="9" id="KW-1185">Reference proteome</keyword>
<feature type="region of interest" description="Disordered" evidence="5">
    <location>
        <begin position="694"/>
        <end position="736"/>
    </location>
</feature>
<feature type="compositionally biased region" description="Low complexity" evidence="5">
    <location>
        <begin position="694"/>
        <end position="711"/>
    </location>
</feature>
<feature type="region of interest" description="Disordered" evidence="5">
    <location>
        <begin position="749"/>
        <end position="824"/>
    </location>
</feature>
<proteinExistence type="predicted"/>
<protein>
    <recommendedName>
        <fullName evidence="7">Protein kinase domain-containing protein</fullName>
    </recommendedName>
</protein>
<dbReference type="InterPro" id="IPR008266">
    <property type="entry name" value="Tyr_kinase_AS"/>
</dbReference>
<feature type="region of interest" description="Disordered" evidence="5">
    <location>
        <begin position="531"/>
        <end position="630"/>
    </location>
</feature>
<gene>
    <name evidence="8" type="ORF">CAP_8689</name>
</gene>
<accession>A0A017TG75</accession>
<evidence type="ECO:0000256" key="3">
    <source>
        <dbReference type="ARBA" id="ARBA00022777"/>
    </source>
</evidence>
<organism evidence="8 9">
    <name type="scientific">Chondromyces apiculatus DSM 436</name>
    <dbReference type="NCBI Taxonomy" id="1192034"/>
    <lineage>
        <taxon>Bacteria</taxon>
        <taxon>Pseudomonadati</taxon>
        <taxon>Myxococcota</taxon>
        <taxon>Polyangia</taxon>
        <taxon>Polyangiales</taxon>
        <taxon>Polyangiaceae</taxon>
        <taxon>Chondromyces</taxon>
    </lineage>
</organism>
<keyword evidence="6" id="KW-1133">Transmembrane helix</keyword>
<dbReference type="GO" id="GO:0004674">
    <property type="term" value="F:protein serine/threonine kinase activity"/>
    <property type="evidence" value="ECO:0007669"/>
    <property type="project" value="TreeGrafter"/>
</dbReference>
<evidence type="ECO:0000313" key="9">
    <source>
        <dbReference type="Proteomes" id="UP000019678"/>
    </source>
</evidence>
<keyword evidence="2" id="KW-0547">Nucleotide-binding</keyword>
<feature type="compositionally biased region" description="Pro residues" evidence="5">
    <location>
        <begin position="587"/>
        <end position="597"/>
    </location>
</feature>
<evidence type="ECO:0000313" key="8">
    <source>
        <dbReference type="EMBL" id="EYF07566.1"/>
    </source>
</evidence>
<feature type="region of interest" description="Disordered" evidence="5">
    <location>
        <begin position="330"/>
        <end position="349"/>
    </location>
</feature>
<dbReference type="PANTHER" id="PTHR43289:SF6">
    <property type="entry name" value="SERINE_THREONINE-PROTEIN KINASE NEKL-3"/>
    <property type="match status" value="1"/>
</dbReference>
<sequence length="880" mass="90400">MPRLPEPAPAGLSFQYLAEIAVGATTRVDLCRILGPRRVGELGAVKRLHAHLAEDPGVATEFLDEVWMTASLKHPNVVEVTGWGTDEQGSYLAVELVQGVSLVRLMKTVTETGEAFPERLVVHTAAEICRGLAAAHGLRAPSGELLNLVHRDLTPGNVLVGFQGEVKIADFGLAKAKMRMTRTLTGTLKGEPTYMAPEQAKGGEIDRRADLFALGVMLFELFAGQHPWAAPTEFEMVHLIATAPPADLRELRPKIDKGLVALVNRCLEKDPGARYQSAEEILARLDEWLHAHGYQHGGQEALARFVRRNAMRQMRWFERAIAGELASSGESMPVNKAVGGRPNPPPPPRADSFLGGPITVLGAKGVPLVEQQRGGAGVPGASGAPGAPNDEERTEITSDVGGRVILGRNLHDDGIDDDLPTGSLGGWSEEGPTLIKKGRTVPLPRIGSPVITSVGAAPGQPGSLSVERDTAISQIRGPRDTLLDEDSDARTTTVKALHMPAPRLPGPPVLPGALPTMSDMMSEELPTLPLRAEAPIPPMPSPLRAPPLPGRSAPPPPPPPPLPGRSAPPPPPPAPGRNAPSPQAVGPLPPPRGPGAPFPTGGTSAEGPARSSPPPETSASRGMGSLSEHRVVAEAERLAREAARLREEAERLAASARAMGQAAAVAAEAVRLLSSAGPLDASLRLEEALTLERSAPGASSAPPGASATPLPSAIPAPPPSGAGLSQPPPFARDAGLALGFRGGNAAPELSGLGGNHGAPLNGPAALSGPPLSGPPGFPVPSSPNPTLRLTPNAGVGPASGLSGPSYLQSGGPSGTGGATFLPSGPAMPGGLPSAALSTGGAAELQASLAPTLFGMPRLLAALVGIGVFLVVLGLLFLVFS</sequence>
<keyword evidence="3" id="KW-0418">Kinase</keyword>
<evidence type="ECO:0000256" key="1">
    <source>
        <dbReference type="ARBA" id="ARBA00022679"/>
    </source>
</evidence>
<evidence type="ECO:0000256" key="4">
    <source>
        <dbReference type="ARBA" id="ARBA00022840"/>
    </source>
</evidence>
<dbReference type="PROSITE" id="PS50011">
    <property type="entry name" value="PROTEIN_KINASE_DOM"/>
    <property type="match status" value="1"/>
</dbReference>